<dbReference type="InterPro" id="IPR010930">
    <property type="entry name" value="Flg_bb/hook_C_dom"/>
</dbReference>
<dbReference type="GO" id="GO:0009424">
    <property type="term" value="C:bacterial-type flagellum hook"/>
    <property type="evidence" value="ECO:0007669"/>
    <property type="project" value="UniProtKB-UniRule"/>
</dbReference>
<feature type="domain" description="Flagellar basal body rod protein N-terminal" evidence="8">
    <location>
        <begin position="8"/>
        <end position="37"/>
    </location>
</feature>
<dbReference type="PRINTS" id="PR01005">
    <property type="entry name" value="FLGHOOKAP1"/>
</dbReference>
<protein>
    <recommendedName>
        <fullName evidence="4 7">Flagellar hook-associated protein 1</fullName>
        <shortName evidence="7">HAP1</shortName>
    </recommendedName>
</protein>
<evidence type="ECO:0000256" key="5">
    <source>
        <dbReference type="ARBA" id="ARBA00022525"/>
    </source>
</evidence>
<dbReference type="GO" id="GO:0009425">
    <property type="term" value="C:bacterial-type flagellum basal body"/>
    <property type="evidence" value="ECO:0007669"/>
    <property type="project" value="UniProtKB-SubCell"/>
</dbReference>
<gene>
    <name evidence="7" type="primary">flgK</name>
    <name evidence="11" type="ORF">GCM10017083_47560</name>
</gene>
<dbReference type="AlphaFoldDB" id="A0A919CRT9"/>
<dbReference type="PANTHER" id="PTHR30033:SF1">
    <property type="entry name" value="FLAGELLAR HOOK-ASSOCIATED PROTEIN 1"/>
    <property type="match status" value="1"/>
</dbReference>
<sequence length="476" mass="50915">MSLFDAISTARSGLIATQSAIDVASRNIANASVEGYTRKIQEQSTRVVDGRAGAVKVEEVTRNVNAQLQRDVREQSSVVEELTIIEDFLSRLELEFGRPEDSSSVASKVTELKKAFQSLATNPDQSTAQNDVISAAEELALALTTLSDSIQALRAEADQRIGDSVDSINEALQNIDSLNAEIGARKTLGQSTADLEDKRDVWVQKLSEQMDIRTFERSDGRLAVLTGDSQFLIDQAAVTLTFSPSASVTPGSAVNDIMLDNGYLAPFAITSSFSDGTVAGLVQLRDTLMPLAQDQLDSLAFELAQQFDSVTVGATTADLDLFTDSTNTVPGASAGFSAQIQVRTTLAGADLRDGIGGTFTASGASDSSLPLAIIDMFDTKQAFVAVTGLNSTSSTIEEFAAEFVSYQANQAADYESQLNFQEQIRSLLDERLKDESGVNLDEELASLIQLESAFAASARVLSSVQQALDELLNSVR</sequence>
<dbReference type="EMBL" id="BMZS01000012">
    <property type="protein sequence ID" value="GHD60914.1"/>
    <property type="molecule type" value="Genomic_DNA"/>
</dbReference>
<evidence type="ECO:0000256" key="3">
    <source>
        <dbReference type="ARBA" id="ARBA00009677"/>
    </source>
</evidence>
<dbReference type="Pfam" id="PF22638">
    <property type="entry name" value="FlgK_D1"/>
    <property type="match status" value="1"/>
</dbReference>
<evidence type="ECO:0000256" key="7">
    <source>
        <dbReference type="RuleBase" id="RU362065"/>
    </source>
</evidence>
<organism evidence="11 12">
    <name type="scientific">Thalassobaculum fulvum</name>
    <dbReference type="NCBI Taxonomy" id="1633335"/>
    <lineage>
        <taxon>Bacteria</taxon>
        <taxon>Pseudomonadati</taxon>
        <taxon>Pseudomonadota</taxon>
        <taxon>Alphaproteobacteria</taxon>
        <taxon>Rhodospirillales</taxon>
        <taxon>Thalassobaculaceae</taxon>
        <taxon>Thalassobaculum</taxon>
    </lineage>
</organism>
<evidence type="ECO:0000256" key="4">
    <source>
        <dbReference type="ARBA" id="ARBA00016244"/>
    </source>
</evidence>
<keyword evidence="11" id="KW-0966">Cell projection</keyword>
<evidence type="ECO:0000259" key="8">
    <source>
        <dbReference type="Pfam" id="PF00460"/>
    </source>
</evidence>
<comment type="caution">
    <text evidence="11">The sequence shown here is derived from an EMBL/GenBank/DDBJ whole genome shotgun (WGS) entry which is preliminary data.</text>
</comment>
<proteinExistence type="inferred from homology"/>
<dbReference type="GO" id="GO:0044780">
    <property type="term" value="P:bacterial-type flagellum assembly"/>
    <property type="evidence" value="ECO:0007669"/>
    <property type="project" value="InterPro"/>
</dbReference>
<reference evidence="11" key="1">
    <citation type="journal article" date="2014" name="Int. J. Syst. Evol. Microbiol.">
        <title>Complete genome sequence of Corynebacterium casei LMG S-19264T (=DSM 44701T), isolated from a smear-ripened cheese.</title>
        <authorList>
            <consortium name="US DOE Joint Genome Institute (JGI-PGF)"/>
            <person name="Walter F."/>
            <person name="Albersmeier A."/>
            <person name="Kalinowski J."/>
            <person name="Ruckert C."/>
        </authorList>
    </citation>
    <scope>NUCLEOTIDE SEQUENCE</scope>
    <source>
        <strain evidence="11">KCTC 42651</strain>
    </source>
</reference>
<keyword evidence="11" id="KW-0282">Flagellum</keyword>
<name>A0A919CRT9_9PROT</name>
<evidence type="ECO:0000259" key="9">
    <source>
        <dbReference type="Pfam" id="PF06429"/>
    </source>
</evidence>
<evidence type="ECO:0000256" key="6">
    <source>
        <dbReference type="ARBA" id="ARBA00023143"/>
    </source>
</evidence>
<keyword evidence="5 7" id="KW-0964">Secreted</keyword>
<keyword evidence="11" id="KW-0969">Cilium</keyword>
<evidence type="ECO:0000256" key="2">
    <source>
        <dbReference type="ARBA" id="ARBA00004613"/>
    </source>
</evidence>
<evidence type="ECO:0000313" key="12">
    <source>
        <dbReference type="Proteomes" id="UP000630353"/>
    </source>
</evidence>
<keyword evidence="6 7" id="KW-0975">Bacterial flagellum</keyword>
<evidence type="ECO:0000313" key="11">
    <source>
        <dbReference type="EMBL" id="GHD60914.1"/>
    </source>
</evidence>
<keyword evidence="12" id="KW-1185">Reference proteome</keyword>
<dbReference type="NCBIfam" id="TIGR02492">
    <property type="entry name" value="flgK_ends"/>
    <property type="match status" value="1"/>
</dbReference>
<dbReference type="InterPro" id="IPR053927">
    <property type="entry name" value="FlgK_helical"/>
</dbReference>
<reference evidence="11" key="2">
    <citation type="submission" date="2020-09" db="EMBL/GenBank/DDBJ databases">
        <authorList>
            <person name="Sun Q."/>
            <person name="Kim S."/>
        </authorList>
    </citation>
    <scope>NUCLEOTIDE SEQUENCE</scope>
    <source>
        <strain evidence="11">KCTC 42651</strain>
    </source>
</reference>
<accession>A0A919CRT9</accession>
<dbReference type="PANTHER" id="PTHR30033">
    <property type="entry name" value="FLAGELLAR HOOK-ASSOCIATED PROTEIN 1"/>
    <property type="match status" value="1"/>
</dbReference>
<dbReference type="Pfam" id="PF00460">
    <property type="entry name" value="Flg_bb_rod"/>
    <property type="match status" value="1"/>
</dbReference>
<evidence type="ECO:0000259" key="10">
    <source>
        <dbReference type="Pfam" id="PF22638"/>
    </source>
</evidence>
<comment type="subcellular location">
    <subcellularLocation>
        <location evidence="1">Bacterial flagellum basal body</location>
    </subcellularLocation>
    <subcellularLocation>
        <location evidence="2 7">Secreted</location>
    </subcellularLocation>
</comment>
<dbReference type="SUPFAM" id="SSF64518">
    <property type="entry name" value="Phase 1 flagellin"/>
    <property type="match status" value="1"/>
</dbReference>
<dbReference type="GO" id="GO:0005198">
    <property type="term" value="F:structural molecule activity"/>
    <property type="evidence" value="ECO:0007669"/>
    <property type="project" value="UniProtKB-UniRule"/>
</dbReference>
<comment type="similarity">
    <text evidence="3 7">Belongs to the flagella basal body rod proteins family.</text>
</comment>
<feature type="domain" description="Flagellar hook-associated protein FlgK helical" evidence="10">
    <location>
        <begin position="100"/>
        <end position="311"/>
    </location>
</feature>
<dbReference type="GO" id="GO:0005576">
    <property type="term" value="C:extracellular region"/>
    <property type="evidence" value="ECO:0007669"/>
    <property type="project" value="UniProtKB-SubCell"/>
</dbReference>
<dbReference type="Proteomes" id="UP000630353">
    <property type="component" value="Unassembled WGS sequence"/>
</dbReference>
<feature type="domain" description="Flagellar basal-body/hook protein C-terminal" evidence="9">
    <location>
        <begin position="436"/>
        <end position="473"/>
    </location>
</feature>
<evidence type="ECO:0000256" key="1">
    <source>
        <dbReference type="ARBA" id="ARBA00004117"/>
    </source>
</evidence>
<dbReference type="RefSeq" id="WP_189994375.1">
    <property type="nucleotide sequence ID" value="NZ_BMZS01000012.1"/>
</dbReference>
<dbReference type="InterPro" id="IPR001444">
    <property type="entry name" value="Flag_bb_rod_N"/>
</dbReference>
<dbReference type="Pfam" id="PF06429">
    <property type="entry name" value="Flg_bbr_C"/>
    <property type="match status" value="1"/>
</dbReference>
<dbReference type="InterPro" id="IPR002371">
    <property type="entry name" value="FlgK"/>
</dbReference>